<name>A0A2C5X4F7_9PEZI</name>
<dbReference type="EMBL" id="APWK03000054">
    <property type="protein sequence ID" value="PHH52913.1"/>
    <property type="molecule type" value="Genomic_DNA"/>
</dbReference>
<dbReference type="AlphaFoldDB" id="A0A2C5X4F7"/>
<organism evidence="2 3">
    <name type="scientific">Ceratocystis fimbriata CBS 114723</name>
    <dbReference type="NCBI Taxonomy" id="1035309"/>
    <lineage>
        <taxon>Eukaryota</taxon>
        <taxon>Fungi</taxon>
        <taxon>Dikarya</taxon>
        <taxon>Ascomycota</taxon>
        <taxon>Pezizomycotina</taxon>
        <taxon>Sordariomycetes</taxon>
        <taxon>Hypocreomycetidae</taxon>
        <taxon>Microascales</taxon>
        <taxon>Ceratocystidaceae</taxon>
        <taxon>Ceratocystis</taxon>
    </lineage>
</organism>
<evidence type="ECO:0000313" key="2">
    <source>
        <dbReference type="EMBL" id="PHH52913.1"/>
    </source>
</evidence>
<dbReference type="STRING" id="1035309.A0A2C5X4F7"/>
<dbReference type="Proteomes" id="UP000222788">
    <property type="component" value="Unassembled WGS sequence"/>
</dbReference>
<accession>A0A2C5X4F7</accession>
<proteinExistence type="predicted"/>
<dbReference type="PANTHER" id="PTHR39600:SF1">
    <property type="entry name" value="PEPTIDASE INHIBITOR I78 FAMILY PROTEIN"/>
    <property type="match status" value="1"/>
</dbReference>
<protein>
    <recommendedName>
        <fullName evidence="4">Proteinase inhibitor I78</fullName>
    </recommendedName>
</protein>
<feature type="region of interest" description="Disordered" evidence="1">
    <location>
        <begin position="1"/>
        <end position="25"/>
    </location>
</feature>
<dbReference type="Gene3D" id="3.30.10.10">
    <property type="entry name" value="Trypsin Inhibitor V, subunit A"/>
    <property type="match status" value="1"/>
</dbReference>
<dbReference type="OrthoDB" id="10013825at2759"/>
<gene>
    <name evidence="2" type="ORF">CFIMG_005672RA</name>
</gene>
<evidence type="ECO:0000313" key="3">
    <source>
        <dbReference type="Proteomes" id="UP000222788"/>
    </source>
</evidence>
<evidence type="ECO:0000256" key="1">
    <source>
        <dbReference type="SAM" id="MobiDB-lite"/>
    </source>
</evidence>
<keyword evidence="3" id="KW-1185">Reference proteome</keyword>
<sequence length="87" mass="9614">MPLIVPGLQNVDAQSSNANSQSSWEKQLMGKTLNTDGKTDELTFAVEDLPEVHRIIQPGQNVTRDTDENRLNVLLDGDGTVRNVYFG</sequence>
<feature type="compositionally biased region" description="Low complexity" evidence="1">
    <location>
        <begin position="13"/>
        <end position="23"/>
    </location>
</feature>
<reference evidence="2 3" key="2">
    <citation type="journal article" date="2013" name="IMA Fungus">
        <title>IMA Genome-F 1: Ceratocystis fimbriata: Draft nuclear genome sequence for the plant pathogen, Ceratocystis fimbriata.</title>
        <authorList>
            <person name="Wilken P.M."/>
            <person name="Steenkamp E.T."/>
            <person name="Wingfield M.J."/>
            <person name="de Beer Z.W."/>
            <person name="Wingfield B.D."/>
        </authorList>
    </citation>
    <scope>NUCLEOTIDE SEQUENCE [LARGE SCALE GENOMIC DNA]</scope>
    <source>
        <strain evidence="2 3">CBS 114723</strain>
    </source>
</reference>
<comment type="caution">
    <text evidence="2">The sequence shown here is derived from an EMBL/GenBank/DDBJ whole genome shotgun (WGS) entry which is preliminary data.</text>
</comment>
<reference evidence="2 3" key="1">
    <citation type="journal article" date="2013" name="Fungal Biol.">
        <title>Analysis of microsatellite markers in the genome of the plant pathogen Ceratocystis fimbriata.</title>
        <authorList>
            <person name="Simpson M.C."/>
            <person name="Wilken P.M."/>
            <person name="Coetzee M.P."/>
            <person name="Wingfield M.J."/>
            <person name="Wingfield B.D."/>
        </authorList>
    </citation>
    <scope>NUCLEOTIDE SEQUENCE [LARGE SCALE GENOMIC DNA]</scope>
    <source>
        <strain evidence="2 3">CBS 114723</strain>
    </source>
</reference>
<dbReference type="PANTHER" id="PTHR39600">
    <property type="entry name" value="PEPTIDASE INHIBITOR I78 FAMILY PROTEIN"/>
    <property type="match status" value="1"/>
</dbReference>
<evidence type="ECO:0008006" key="4">
    <source>
        <dbReference type="Google" id="ProtNLM"/>
    </source>
</evidence>